<evidence type="ECO:0000313" key="3">
    <source>
        <dbReference type="Proteomes" id="UP000287651"/>
    </source>
</evidence>
<dbReference type="Proteomes" id="UP000287651">
    <property type="component" value="Unassembled WGS sequence"/>
</dbReference>
<feature type="region of interest" description="Disordered" evidence="1">
    <location>
        <begin position="1"/>
        <end position="33"/>
    </location>
</feature>
<name>A0A426XKV2_ENSVE</name>
<gene>
    <name evidence="2" type="ORF">B296_00039786</name>
</gene>
<reference evidence="2 3" key="1">
    <citation type="journal article" date="2014" name="Agronomy (Basel)">
        <title>A Draft Genome Sequence for Ensete ventricosum, the Drought-Tolerant Tree Against Hunger.</title>
        <authorList>
            <person name="Harrison J."/>
            <person name="Moore K.A."/>
            <person name="Paszkiewicz K."/>
            <person name="Jones T."/>
            <person name="Grant M."/>
            <person name="Ambacheew D."/>
            <person name="Muzemil S."/>
            <person name="Studholme D.J."/>
        </authorList>
    </citation>
    <scope>NUCLEOTIDE SEQUENCE [LARGE SCALE GENOMIC DNA]</scope>
</reference>
<accession>A0A426XKV2</accession>
<evidence type="ECO:0000313" key="2">
    <source>
        <dbReference type="EMBL" id="RRT40096.1"/>
    </source>
</evidence>
<sequence length="268" mass="29752">MEGRQNHLNDGRTKARVLEEEKLEEPEERRKKKEVSLFVEADAVVVKHEEDCLVQDSTLMRRDQAARGGGRDNTLLLPTTAGPQAPIGARTTGRKRKCPDQYVASSSRRHSDSLRIVVGSVESLDFEDAVARCKETEGAGSDCNVKQRKGNNHIDVLRKKGWPTAVAGAIEKTDGKRQRAEEQQRAERRWAAEALFARPETAGAKVAGALARPETREVAGWEPGGGFHWRMCQCRLLSLIIEFQEIYSNEKEKVATLTVRSCSAATTS</sequence>
<dbReference type="AlphaFoldDB" id="A0A426XKV2"/>
<feature type="region of interest" description="Disordered" evidence="1">
    <location>
        <begin position="66"/>
        <end position="97"/>
    </location>
</feature>
<protein>
    <submittedName>
        <fullName evidence="2">Uncharacterized protein</fullName>
    </submittedName>
</protein>
<feature type="compositionally biased region" description="Basic and acidic residues" evidence="1">
    <location>
        <begin position="1"/>
        <end position="20"/>
    </location>
</feature>
<organism evidence="2 3">
    <name type="scientific">Ensete ventricosum</name>
    <name type="common">Abyssinian banana</name>
    <name type="synonym">Musa ensete</name>
    <dbReference type="NCBI Taxonomy" id="4639"/>
    <lineage>
        <taxon>Eukaryota</taxon>
        <taxon>Viridiplantae</taxon>
        <taxon>Streptophyta</taxon>
        <taxon>Embryophyta</taxon>
        <taxon>Tracheophyta</taxon>
        <taxon>Spermatophyta</taxon>
        <taxon>Magnoliopsida</taxon>
        <taxon>Liliopsida</taxon>
        <taxon>Zingiberales</taxon>
        <taxon>Musaceae</taxon>
        <taxon>Ensete</taxon>
    </lineage>
</organism>
<comment type="caution">
    <text evidence="2">The sequence shown here is derived from an EMBL/GenBank/DDBJ whole genome shotgun (WGS) entry which is preliminary data.</text>
</comment>
<dbReference type="EMBL" id="AMZH03019642">
    <property type="protein sequence ID" value="RRT40096.1"/>
    <property type="molecule type" value="Genomic_DNA"/>
</dbReference>
<proteinExistence type="predicted"/>
<evidence type="ECO:0000256" key="1">
    <source>
        <dbReference type="SAM" id="MobiDB-lite"/>
    </source>
</evidence>